<feature type="transmembrane region" description="Helical" evidence="1">
    <location>
        <begin position="183"/>
        <end position="203"/>
    </location>
</feature>
<name>K9UCV3_CHAP6</name>
<dbReference type="PATRIC" id="fig|1173020.3.peg.1719"/>
<dbReference type="OrthoDB" id="511101at2"/>
<keyword evidence="1" id="KW-0812">Transmembrane</keyword>
<dbReference type="KEGG" id="cmp:Cha6605_1490"/>
<dbReference type="Proteomes" id="UP000010366">
    <property type="component" value="Chromosome"/>
</dbReference>
<dbReference type="eggNOG" id="ENOG502Z97T">
    <property type="taxonomic scope" value="Bacteria"/>
</dbReference>
<dbReference type="AlphaFoldDB" id="K9UCV3"/>
<dbReference type="RefSeq" id="WP_015158833.1">
    <property type="nucleotide sequence ID" value="NC_019697.1"/>
</dbReference>
<dbReference type="EMBL" id="CP003600">
    <property type="protein sequence ID" value="AFY92655.1"/>
    <property type="molecule type" value="Genomic_DNA"/>
</dbReference>
<organism evidence="2 3">
    <name type="scientific">Chamaesiphon minutus (strain ATCC 27169 / PCC 6605)</name>
    <dbReference type="NCBI Taxonomy" id="1173020"/>
    <lineage>
        <taxon>Bacteria</taxon>
        <taxon>Bacillati</taxon>
        <taxon>Cyanobacteriota</taxon>
        <taxon>Cyanophyceae</taxon>
        <taxon>Gomontiellales</taxon>
        <taxon>Chamaesiphonaceae</taxon>
        <taxon>Chamaesiphon</taxon>
    </lineage>
</organism>
<reference evidence="2 3" key="1">
    <citation type="submission" date="2012-05" db="EMBL/GenBank/DDBJ databases">
        <title>Finished chromosome of genome of Chamaesiphon sp. PCC 6605.</title>
        <authorList>
            <consortium name="US DOE Joint Genome Institute"/>
            <person name="Gugger M."/>
            <person name="Coursin T."/>
            <person name="Rippka R."/>
            <person name="Tandeau De Marsac N."/>
            <person name="Huntemann M."/>
            <person name="Wei C.-L."/>
            <person name="Han J."/>
            <person name="Detter J.C."/>
            <person name="Han C."/>
            <person name="Tapia R."/>
            <person name="Chen A."/>
            <person name="Kyrpides N."/>
            <person name="Mavromatis K."/>
            <person name="Markowitz V."/>
            <person name="Szeto E."/>
            <person name="Ivanova N."/>
            <person name="Pagani I."/>
            <person name="Pati A."/>
            <person name="Goodwin L."/>
            <person name="Nordberg H.P."/>
            <person name="Cantor M.N."/>
            <person name="Hua S.X."/>
            <person name="Woyke T."/>
            <person name="Kerfeld C.A."/>
        </authorList>
    </citation>
    <scope>NUCLEOTIDE SEQUENCE [LARGE SCALE GENOMIC DNA]</scope>
    <source>
        <strain evidence="3">ATCC 27169 / PCC 6605</strain>
    </source>
</reference>
<proteinExistence type="predicted"/>
<gene>
    <name evidence="2" type="ORF">Cha6605_1490</name>
</gene>
<protein>
    <submittedName>
        <fullName evidence="2">Uncharacterized protein</fullName>
    </submittedName>
</protein>
<feature type="transmembrane region" description="Helical" evidence="1">
    <location>
        <begin position="24"/>
        <end position="43"/>
    </location>
</feature>
<keyword evidence="1" id="KW-1133">Transmembrane helix</keyword>
<accession>K9UCV3</accession>
<feature type="transmembrane region" description="Helical" evidence="1">
    <location>
        <begin position="55"/>
        <end position="74"/>
    </location>
</feature>
<evidence type="ECO:0000313" key="2">
    <source>
        <dbReference type="EMBL" id="AFY92655.1"/>
    </source>
</evidence>
<dbReference type="STRING" id="1173020.Cha6605_1490"/>
<keyword evidence="3" id="KW-1185">Reference proteome</keyword>
<dbReference type="HOGENOM" id="CLU_1335573_0_0_3"/>
<evidence type="ECO:0000313" key="3">
    <source>
        <dbReference type="Proteomes" id="UP000010366"/>
    </source>
</evidence>
<evidence type="ECO:0000256" key="1">
    <source>
        <dbReference type="SAM" id="Phobius"/>
    </source>
</evidence>
<feature type="transmembrane region" description="Helical" evidence="1">
    <location>
        <begin position="146"/>
        <end position="163"/>
    </location>
</feature>
<keyword evidence="1" id="KW-0472">Membrane</keyword>
<sequence>MKELNPTTSTPDRELPRSADLAQISIYGLSFLSAGLFILLPFANLLHPSPWQRSIGTIHSVAAFLTTIVAAYAGHLAFPLIRGTKKILPQLRTLIFWSTLLSFFGIVSGNWAFMRYRAGIEHGGASAWLKLNSPLTHYMVAQYHELSTVFVIPFGVACTWILWRYGDSIVAPEYRTVRAVTSIALMVLMFLAMGGMVSGLSIAKIHAL</sequence>
<feature type="transmembrane region" description="Helical" evidence="1">
    <location>
        <begin position="94"/>
        <end position="113"/>
    </location>
</feature>